<dbReference type="Proteomes" id="UP000675747">
    <property type="component" value="Unassembled WGS sequence"/>
</dbReference>
<evidence type="ECO:0000313" key="4">
    <source>
        <dbReference type="Proteomes" id="UP000675747"/>
    </source>
</evidence>
<dbReference type="Pfam" id="PF14341">
    <property type="entry name" value="PilX_N"/>
    <property type="match status" value="1"/>
</dbReference>
<feature type="transmembrane region" description="Helical" evidence="1">
    <location>
        <begin position="20"/>
        <end position="44"/>
    </location>
</feature>
<sequence length="175" mass="18756">MRNDLHPSVFIPPRAQRGAVLYVALIMLILLALIGITAMQVAGLQERMSSNYRAVNLAFQNAEALARTAECNIEDMENRVAMRCEQVVTAADISETCGVDAGAWVDQQDFPAVPTPNVRKIDQCIAGESNIAMGVGPVGEVSPISIYQITAYQTDMPGDGETPTSAAAIDSVFKL</sequence>
<reference evidence="3 4" key="1">
    <citation type="journal article" date="2021" name="Microbiol. Resour. Announc.">
        <title>Draft Genome Sequence of Coralloluteibacterium stylophorae LMG 29479T.</title>
        <authorList>
            <person name="Karlyshev A.V."/>
            <person name="Kudryashova E.B."/>
            <person name="Ariskina E.V."/>
            <person name="Conroy A.P."/>
            <person name="Abidueva E.Y."/>
        </authorList>
    </citation>
    <scope>NUCLEOTIDE SEQUENCE [LARGE SCALE GENOMIC DNA]</scope>
    <source>
        <strain evidence="3 4">LMG 29479</strain>
    </source>
</reference>
<evidence type="ECO:0000259" key="2">
    <source>
        <dbReference type="Pfam" id="PF14341"/>
    </source>
</evidence>
<evidence type="ECO:0000313" key="3">
    <source>
        <dbReference type="EMBL" id="MBS7456663.1"/>
    </source>
</evidence>
<keyword evidence="1" id="KW-1133">Transmembrane helix</keyword>
<feature type="domain" description="Type 4 fimbrial biogenesis protein PilX N-terminal" evidence="2">
    <location>
        <begin position="17"/>
        <end position="64"/>
    </location>
</feature>
<dbReference type="EMBL" id="JAGQFT020000003">
    <property type="protein sequence ID" value="MBS7456663.1"/>
    <property type="molecule type" value="Genomic_DNA"/>
</dbReference>
<gene>
    <name evidence="3" type="ORF">KB893_005895</name>
</gene>
<keyword evidence="1" id="KW-0812">Transmembrane</keyword>
<evidence type="ECO:0000256" key="1">
    <source>
        <dbReference type="SAM" id="Phobius"/>
    </source>
</evidence>
<keyword evidence="4" id="KW-1185">Reference proteome</keyword>
<organism evidence="3 4">
    <name type="scientific">Coralloluteibacterium stylophorae</name>
    <dbReference type="NCBI Taxonomy" id="1776034"/>
    <lineage>
        <taxon>Bacteria</taxon>
        <taxon>Pseudomonadati</taxon>
        <taxon>Pseudomonadota</taxon>
        <taxon>Gammaproteobacteria</taxon>
        <taxon>Lysobacterales</taxon>
        <taxon>Lysobacteraceae</taxon>
        <taxon>Coralloluteibacterium</taxon>
    </lineage>
</organism>
<dbReference type="InterPro" id="IPR025746">
    <property type="entry name" value="PilX_N_dom"/>
</dbReference>
<name>A0AAP2FZV4_9GAMM</name>
<keyword evidence="1" id="KW-0472">Membrane</keyword>
<proteinExistence type="predicted"/>
<accession>A0AAP2FZV4</accession>
<protein>
    <submittedName>
        <fullName evidence="3">Pilus assembly protein</fullName>
    </submittedName>
</protein>
<dbReference type="RefSeq" id="WP_213173546.1">
    <property type="nucleotide sequence ID" value="NZ_JAGQFT020000003.1"/>
</dbReference>
<comment type="caution">
    <text evidence="3">The sequence shown here is derived from an EMBL/GenBank/DDBJ whole genome shotgun (WGS) entry which is preliminary data.</text>
</comment>
<dbReference type="AlphaFoldDB" id="A0AAP2FZV4"/>